<dbReference type="AlphaFoldDB" id="A0A699YGL6"/>
<gene>
    <name evidence="2" type="ORF">HaLaN_04453</name>
</gene>
<protein>
    <submittedName>
        <fullName evidence="2">Uncharacterized protein</fullName>
    </submittedName>
</protein>
<dbReference type="Proteomes" id="UP000485058">
    <property type="component" value="Unassembled WGS sequence"/>
</dbReference>
<name>A0A699YGL6_HAELA</name>
<sequence>MLVAMEVAGFDPSPSDEARAKETYPPAL</sequence>
<dbReference type="EMBL" id="BLLF01000226">
    <property type="protein sequence ID" value="GFH09340.1"/>
    <property type="molecule type" value="Genomic_DNA"/>
</dbReference>
<accession>A0A699YGL6</accession>
<organism evidence="2 3">
    <name type="scientific">Haematococcus lacustris</name>
    <name type="common">Green alga</name>
    <name type="synonym">Haematococcus pluvialis</name>
    <dbReference type="NCBI Taxonomy" id="44745"/>
    <lineage>
        <taxon>Eukaryota</taxon>
        <taxon>Viridiplantae</taxon>
        <taxon>Chlorophyta</taxon>
        <taxon>core chlorophytes</taxon>
        <taxon>Chlorophyceae</taxon>
        <taxon>CS clade</taxon>
        <taxon>Chlamydomonadales</taxon>
        <taxon>Haematococcaceae</taxon>
        <taxon>Haematococcus</taxon>
    </lineage>
</organism>
<evidence type="ECO:0000313" key="3">
    <source>
        <dbReference type="Proteomes" id="UP000485058"/>
    </source>
</evidence>
<evidence type="ECO:0000313" key="2">
    <source>
        <dbReference type="EMBL" id="GFH09340.1"/>
    </source>
</evidence>
<comment type="caution">
    <text evidence="2">The sequence shown here is derived from an EMBL/GenBank/DDBJ whole genome shotgun (WGS) entry which is preliminary data.</text>
</comment>
<proteinExistence type="predicted"/>
<feature type="region of interest" description="Disordered" evidence="1">
    <location>
        <begin position="1"/>
        <end position="28"/>
    </location>
</feature>
<keyword evidence="3" id="KW-1185">Reference proteome</keyword>
<evidence type="ECO:0000256" key="1">
    <source>
        <dbReference type="SAM" id="MobiDB-lite"/>
    </source>
</evidence>
<reference evidence="2 3" key="1">
    <citation type="submission" date="2020-02" db="EMBL/GenBank/DDBJ databases">
        <title>Draft genome sequence of Haematococcus lacustris strain NIES-144.</title>
        <authorList>
            <person name="Morimoto D."/>
            <person name="Nakagawa S."/>
            <person name="Yoshida T."/>
            <person name="Sawayama S."/>
        </authorList>
    </citation>
    <scope>NUCLEOTIDE SEQUENCE [LARGE SCALE GENOMIC DNA]</scope>
    <source>
        <strain evidence="2 3">NIES-144</strain>
    </source>
</reference>